<evidence type="ECO:0000313" key="5">
    <source>
        <dbReference type="EMBL" id="OCX74254.1"/>
    </source>
</evidence>
<dbReference type="GO" id="GO:0004665">
    <property type="term" value="F:prephenate dehydrogenase (NADP+) activity"/>
    <property type="evidence" value="ECO:0007669"/>
    <property type="project" value="InterPro"/>
</dbReference>
<dbReference type="Proteomes" id="UP000095008">
    <property type="component" value="Unassembled WGS sequence"/>
</dbReference>
<evidence type="ECO:0000256" key="1">
    <source>
        <dbReference type="ARBA" id="ARBA00023002"/>
    </source>
</evidence>
<keyword evidence="2" id="KW-0175">Coiled coil</keyword>
<organism evidence="4 6">
    <name type="scientific">Acidithiobacillus thiooxidans</name>
    <name type="common">Thiobacillus thiooxidans</name>
    <dbReference type="NCBI Taxonomy" id="930"/>
    <lineage>
        <taxon>Bacteria</taxon>
        <taxon>Pseudomonadati</taxon>
        <taxon>Pseudomonadota</taxon>
        <taxon>Acidithiobacillia</taxon>
        <taxon>Acidithiobacillales</taxon>
        <taxon>Acidithiobacillaceae</taxon>
        <taxon>Acidithiobacillus</taxon>
    </lineage>
</organism>
<dbReference type="SUPFAM" id="SSF51735">
    <property type="entry name" value="NAD(P)-binding Rossmann-fold domains"/>
    <property type="match status" value="1"/>
</dbReference>
<evidence type="ECO:0000256" key="2">
    <source>
        <dbReference type="SAM" id="Coils"/>
    </source>
</evidence>
<dbReference type="GO" id="GO:0008977">
    <property type="term" value="F:prephenate dehydrogenase (NAD+) activity"/>
    <property type="evidence" value="ECO:0007669"/>
    <property type="project" value="InterPro"/>
</dbReference>
<evidence type="ECO:0000313" key="7">
    <source>
        <dbReference type="Proteomes" id="UP000095008"/>
    </source>
</evidence>
<dbReference type="STRING" id="930.GCA_002079865_02181"/>
<dbReference type="InterPro" id="IPR046826">
    <property type="entry name" value="PDH_N"/>
</dbReference>
<feature type="domain" description="Prephenate/arogenate dehydrogenase" evidence="3">
    <location>
        <begin position="7"/>
        <end position="293"/>
    </location>
</feature>
<dbReference type="PANTHER" id="PTHR21363">
    <property type="entry name" value="PREPHENATE DEHYDROGENASE"/>
    <property type="match status" value="1"/>
</dbReference>
<proteinExistence type="predicted"/>
<comment type="caution">
    <text evidence="4">The sequence shown here is derived from an EMBL/GenBank/DDBJ whole genome shotgun (WGS) entry which is preliminary data.</text>
</comment>
<dbReference type="SUPFAM" id="SSF48179">
    <property type="entry name" value="6-phosphogluconate dehydrogenase C-terminal domain-like"/>
    <property type="match status" value="1"/>
</dbReference>
<evidence type="ECO:0000313" key="4">
    <source>
        <dbReference type="EMBL" id="OCX71686.1"/>
    </source>
</evidence>
<dbReference type="Pfam" id="PF02153">
    <property type="entry name" value="PDH_N"/>
    <property type="match status" value="1"/>
</dbReference>
<dbReference type="Proteomes" id="UP000094893">
    <property type="component" value="Unassembled WGS sequence"/>
</dbReference>
<name>A0A1C2IP59_ACITH</name>
<dbReference type="InterPro" id="IPR003099">
    <property type="entry name" value="Prephen_DH"/>
</dbReference>
<dbReference type="Gene3D" id="3.40.50.720">
    <property type="entry name" value="NAD(P)-binding Rossmann-like Domain"/>
    <property type="match status" value="1"/>
</dbReference>
<feature type="coiled-coil region" evidence="2">
    <location>
        <begin position="235"/>
        <end position="262"/>
    </location>
</feature>
<evidence type="ECO:0000259" key="3">
    <source>
        <dbReference type="PROSITE" id="PS51176"/>
    </source>
</evidence>
<dbReference type="InterPro" id="IPR008927">
    <property type="entry name" value="6-PGluconate_DH-like_C_sf"/>
</dbReference>
<dbReference type="EMBL" id="LWRY01000044">
    <property type="protein sequence ID" value="OCX74254.1"/>
    <property type="molecule type" value="Genomic_DNA"/>
</dbReference>
<dbReference type="OrthoDB" id="9809920at2"/>
<dbReference type="PANTHER" id="PTHR21363:SF0">
    <property type="entry name" value="PREPHENATE DEHYDROGENASE [NADP(+)]"/>
    <property type="match status" value="1"/>
</dbReference>
<sequence length="293" mass="31658">MPEIPFQRVAIVGLGLMGGSVAKALRAVGYEGQINAALPSAAAVTALRSSAEPWGIELGHQLPEVLVDADLILLATPPKVLLSQLPEVARWADPAAVITDLASTKNTIACRATEIFGARFVPGHPVVGSEMTGFPAAREDLYRAAQVVLTPLTGRTDELALDKVRQFWMALGAGVQEMSPQAHDAALAATSHLPHLLAYIYLAGLAPQFPGLENLAGGGLRDFSRIVDSNSALWAEILQENQQAVRQQLQQFQDNLRLVEQLLTDEAIPDLQTWLERGKTVRKQFHFPPVLSE</sequence>
<reference evidence="4 6" key="1">
    <citation type="journal article" date="2016" name="Int. J. Mol. Sci.">
        <title>Comparative genomics of the extreme acidophile Acidithiobacillus thiooxidans reveals intraspecific divergence and niche adaptation.</title>
        <authorList>
            <person name="Zhang X."/>
            <person name="Feng X."/>
            <person name="Tao J."/>
            <person name="Ma L."/>
            <person name="Xiao Y."/>
            <person name="Liang Y."/>
            <person name="Liu X."/>
            <person name="Yin H."/>
        </authorList>
    </citation>
    <scope>NUCLEOTIDE SEQUENCE [LARGE SCALE GENOMIC DNA]</scope>
    <source>
        <strain evidence="4 6">A02</strain>
        <strain evidence="5">DXS-W</strain>
    </source>
</reference>
<dbReference type="InterPro" id="IPR050812">
    <property type="entry name" value="Preph/Arog_dehydrog"/>
</dbReference>
<keyword evidence="7" id="KW-1185">Reference proteome</keyword>
<dbReference type="RefSeq" id="WP_024892759.1">
    <property type="nucleotide sequence ID" value="NZ_LWRY01000044.1"/>
</dbReference>
<keyword evidence="1" id="KW-0560">Oxidoreductase</keyword>
<dbReference type="Gene3D" id="1.10.3660.10">
    <property type="entry name" value="6-phosphogluconate dehydrogenase C-terminal like domain"/>
    <property type="match status" value="1"/>
</dbReference>
<protein>
    <submittedName>
        <fullName evidence="4">Prephenate dehydrogenase</fullName>
    </submittedName>
</protein>
<gene>
    <name evidence="5" type="ORF">A6M23_06750</name>
    <name evidence="4" type="ORF">A6P07_11435</name>
</gene>
<dbReference type="InterPro" id="IPR046825">
    <property type="entry name" value="PDH_C"/>
</dbReference>
<evidence type="ECO:0000313" key="6">
    <source>
        <dbReference type="Proteomes" id="UP000094893"/>
    </source>
</evidence>
<dbReference type="InterPro" id="IPR036291">
    <property type="entry name" value="NAD(P)-bd_dom_sf"/>
</dbReference>
<dbReference type="Pfam" id="PF20463">
    <property type="entry name" value="PDH_C"/>
    <property type="match status" value="1"/>
</dbReference>
<dbReference type="PROSITE" id="PS51176">
    <property type="entry name" value="PDH_ADH"/>
    <property type="match status" value="1"/>
</dbReference>
<dbReference type="GO" id="GO:0006571">
    <property type="term" value="P:tyrosine biosynthetic process"/>
    <property type="evidence" value="ECO:0007669"/>
    <property type="project" value="InterPro"/>
</dbReference>
<dbReference type="GO" id="GO:0070403">
    <property type="term" value="F:NAD+ binding"/>
    <property type="evidence" value="ECO:0007669"/>
    <property type="project" value="InterPro"/>
</dbReference>
<dbReference type="eggNOG" id="COG0287">
    <property type="taxonomic scope" value="Bacteria"/>
</dbReference>
<dbReference type="EMBL" id="LWSA01000160">
    <property type="protein sequence ID" value="OCX71686.1"/>
    <property type="molecule type" value="Genomic_DNA"/>
</dbReference>
<accession>A0A1C2IP59</accession>
<dbReference type="AlphaFoldDB" id="A0A1C2IP59"/>